<evidence type="ECO:0000256" key="1">
    <source>
        <dbReference type="ARBA" id="ARBA00004141"/>
    </source>
</evidence>
<comment type="subcellular location">
    <subcellularLocation>
        <location evidence="1">Membrane</location>
        <topology evidence="1">Multi-pass membrane protein</topology>
    </subcellularLocation>
</comment>
<comment type="caution">
    <text evidence="6">The sequence shown here is derived from an EMBL/GenBank/DDBJ whole genome shotgun (WGS) entry which is preliminary data.</text>
</comment>
<sequence>MWTRFVIYGLLGWNMEIIFTGFMSGLNGNVRLTAHTYLWMLPIYGLAVFLEPLHNAMRPLHWYLRGMIWVLVIWTVELATGGLIRAIVGTSPWIYKDGWQVAGLIRLDMAPLWFMVGLIFEHIHDRLAGRRVLSFE</sequence>
<dbReference type="AlphaFoldDB" id="A0A5S4ZNM2"/>
<dbReference type="RefSeq" id="WP_166512516.1">
    <property type="nucleotide sequence ID" value="NZ_VNHM01000017.1"/>
</dbReference>
<keyword evidence="3 5" id="KW-1133">Transmembrane helix</keyword>
<protein>
    <submittedName>
        <fullName evidence="6">Putative ABC transporter type IV</fullName>
    </submittedName>
</protein>
<feature type="transmembrane region" description="Helical" evidence="5">
    <location>
        <begin position="99"/>
        <end position="120"/>
    </location>
</feature>
<proteinExistence type="predicted"/>
<evidence type="ECO:0000256" key="3">
    <source>
        <dbReference type="ARBA" id="ARBA00022989"/>
    </source>
</evidence>
<evidence type="ECO:0000313" key="6">
    <source>
        <dbReference type="EMBL" id="TYO93884.1"/>
    </source>
</evidence>
<gene>
    <name evidence="6" type="ORF">LX24_02568</name>
</gene>
<dbReference type="Pfam" id="PF06541">
    <property type="entry name" value="ABC_trans_CmpB"/>
    <property type="match status" value="1"/>
</dbReference>
<keyword evidence="4 5" id="KW-0472">Membrane</keyword>
<dbReference type="GO" id="GO:0016020">
    <property type="term" value="C:membrane"/>
    <property type="evidence" value="ECO:0007669"/>
    <property type="project" value="UniProtKB-SubCell"/>
</dbReference>
<dbReference type="PANTHER" id="PTHR31746">
    <property type="entry name" value="TRANSMEMBRANE PROTEIN 229 FAMILY MEMBER"/>
    <property type="match status" value="1"/>
</dbReference>
<feature type="transmembrane region" description="Helical" evidence="5">
    <location>
        <begin position="62"/>
        <end position="87"/>
    </location>
</feature>
<dbReference type="Proteomes" id="UP000323166">
    <property type="component" value="Unassembled WGS sequence"/>
</dbReference>
<name>A0A5S4ZNM2_9FIRM</name>
<keyword evidence="7" id="KW-1185">Reference proteome</keyword>
<keyword evidence="2 5" id="KW-0812">Transmembrane</keyword>
<feature type="transmembrane region" description="Helical" evidence="5">
    <location>
        <begin position="5"/>
        <end position="26"/>
    </location>
</feature>
<evidence type="ECO:0000256" key="5">
    <source>
        <dbReference type="SAM" id="Phobius"/>
    </source>
</evidence>
<feature type="transmembrane region" description="Helical" evidence="5">
    <location>
        <begin position="32"/>
        <end position="50"/>
    </location>
</feature>
<reference evidence="6 7" key="1">
    <citation type="submission" date="2019-07" db="EMBL/GenBank/DDBJ databases">
        <title>Genomic Encyclopedia of Type Strains, Phase I: the one thousand microbial genomes (KMG-I) project.</title>
        <authorList>
            <person name="Kyrpides N."/>
        </authorList>
    </citation>
    <scope>NUCLEOTIDE SEQUENCE [LARGE SCALE GENOMIC DNA]</scope>
    <source>
        <strain evidence="6 7">DSM 6562</strain>
    </source>
</reference>
<accession>A0A5S4ZNM2</accession>
<organism evidence="6 7">
    <name type="scientific">Desulfallas thermosapovorans DSM 6562</name>
    <dbReference type="NCBI Taxonomy" id="1121431"/>
    <lineage>
        <taxon>Bacteria</taxon>
        <taxon>Bacillati</taxon>
        <taxon>Bacillota</taxon>
        <taxon>Clostridia</taxon>
        <taxon>Eubacteriales</taxon>
        <taxon>Desulfallaceae</taxon>
        <taxon>Desulfallas</taxon>
    </lineage>
</organism>
<evidence type="ECO:0000313" key="7">
    <source>
        <dbReference type="Proteomes" id="UP000323166"/>
    </source>
</evidence>
<dbReference type="InterPro" id="IPR010540">
    <property type="entry name" value="CmpB_TMEM229"/>
</dbReference>
<evidence type="ECO:0000256" key="4">
    <source>
        <dbReference type="ARBA" id="ARBA00023136"/>
    </source>
</evidence>
<evidence type="ECO:0000256" key="2">
    <source>
        <dbReference type="ARBA" id="ARBA00022692"/>
    </source>
</evidence>
<dbReference type="EMBL" id="VNHM01000017">
    <property type="protein sequence ID" value="TYO93884.1"/>
    <property type="molecule type" value="Genomic_DNA"/>
</dbReference>